<evidence type="ECO:0000313" key="4">
    <source>
        <dbReference type="Proteomes" id="UP000529946"/>
    </source>
</evidence>
<protein>
    <submittedName>
        <fullName evidence="3">Uncharacterized protein</fullName>
    </submittedName>
</protein>
<proteinExistence type="predicted"/>
<dbReference type="AlphaFoldDB" id="A0A7W6JEV7"/>
<reference evidence="3 4" key="1">
    <citation type="submission" date="2020-08" db="EMBL/GenBank/DDBJ databases">
        <title>Genomic Encyclopedia of Type Strains, Phase IV (KMG-IV): sequencing the most valuable type-strain genomes for metagenomic binning, comparative biology and taxonomic classification.</title>
        <authorList>
            <person name="Goeker M."/>
        </authorList>
    </citation>
    <scope>NUCLEOTIDE SEQUENCE [LARGE SCALE GENOMIC DNA]</scope>
    <source>
        <strain evidence="3 4">DSM 23960</strain>
    </source>
</reference>
<dbReference type="RefSeq" id="WP_183204988.1">
    <property type="nucleotide sequence ID" value="NZ_BAAAER010000003.1"/>
</dbReference>
<keyword evidence="4" id="KW-1185">Reference proteome</keyword>
<dbReference type="Proteomes" id="UP000529946">
    <property type="component" value="Unassembled WGS sequence"/>
</dbReference>
<evidence type="ECO:0000313" key="3">
    <source>
        <dbReference type="EMBL" id="MBB4083842.1"/>
    </source>
</evidence>
<feature type="region of interest" description="Disordered" evidence="1">
    <location>
        <begin position="113"/>
        <end position="134"/>
    </location>
</feature>
<feature type="compositionally biased region" description="Basic and acidic residues" evidence="1">
    <location>
        <begin position="113"/>
        <end position="127"/>
    </location>
</feature>
<name>A0A7W6JEV7_9CAUL</name>
<evidence type="ECO:0000256" key="2">
    <source>
        <dbReference type="SAM" id="SignalP"/>
    </source>
</evidence>
<dbReference type="PROSITE" id="PS51257">
    <property type="entry name" value="PROKAR_LIPOPROTEIN"/>
    <property type="match status" value="1"/>
</dbReference>
<dbReference type="EMBL" id="JACIDM010000003">
    <property type="protein sequence ID" value="MBB4083842.1"/>
    <property type="molecule type" value="Genomic_DNA"/>
</dbReference>
<organism evidence="3 4">
    <name type="scientific">Brevundimonas lenta</name>
    <dbReference type="NCBI Taxonomy" id="424796"/>
    <lineage>
        <taxon>Bacteria</taxon>
        <taxon>Pseudomonadati</taxon>
        <taxon>Pseudomonadota</taxon>
        <taxon>Alphaproteobacteria</taxon>
        <taxon>Caulobacterales</taxon>
        <taxon>Caulobacteraceae</taxon>
        <taxon>Brevundimonas</taxon>
    </lineage>
</organism>
<gene>
    <name evidence="3" type="ORF">GGR12_002730</name>
</gene>
<accession>A0A7W6JEV7</accession>
<feature type="chain" id="PRO_5031490413" evidence="2">
    <location>
        <begin position="21"/>
        <end position="134"/>
    </location>
</feature>
<keyword evidence="2" id="KW-0732">Signal</keyword>
<feature type="signal peptide" evidence="2">
    <location>
        <begin position="1"/>
        <end position="20"/>
    </location>
</feature>
<evidence type="ECO:0000256" key="1">
    <source>
        <dbReference type="SAM" id="MobiDB-lite"/>
    </source>
</evidence>
<sequence length="134" mass="14157">MSLRAVVAGLVLGLTLAACQTSPEVPTAPVTQMSVSIPVDCDIEVVFGSYAMGADQALRGRVRELLASNTGVGEFSEKRWGREGESTFCIHAINPGAADSLYTTIAGWIPDSSDRHPTSVAHRDGRSRAATWPG</sequence>
<comment type="caution">
    <text evidence="3">The sequence shown here is derived from an EMBL/GenBank/DDBJ whole genome shotgun (WGS) entry which is preliminary data.</text>
</comment>